<keyword evidence="3" id="KW-1185">Reference proteome</keyword>
<evidence type="ECO:0000256" key="1">
    <source>
        <dbReference type="SAM" id="SignalP"/>
    </source>
</evidence>
<dbReference type="InterPro" id="IPR023614">
    <property type="entry name" value="Porin_dom_sf"/>
</dbReference>
<feature type="chain" id="PRO_5015180658" description="Porin" evidence="1">
    <location>
        <begin position="21"/>
        <end position="405"/>
    </location>
</feature>
<organism evidence="2 3">
    <name type="scientific">Ahniella affigens</name>
    <dbReference type="NCBI Taxonomy" id="2021234"/>
    <lineage>
        <taxon>Bacteria</taxon>
        <taxon>Pseudomonadati</taxon>
        <taxon>Pseudomonadota</taxon>
        <taxon>Gammaproteobacteria</taxon>
        <taxon>Lysobacterales</taxon>
        <taxon>Rhodanobacteraceae</taxon>
        <taxon>Ahniella</taxon>
    </lineage>
</organism>
<proteinExistence type="predicted"/>
<dbReference type="Proteomes" id="UP000241074">
    <property type="component" value="Chromosome"/>
</dbReference>
<dbReference type="SUPFAM" id="SSF56935">
    <property type="entry name" value="Porins"/>
    <property type="match status" value="1"/>
</dbReference>
<keyword evidence="1" id="KW-0732">Signal</keyword>
<gene>
    <name evidence="2" type="ORF">C7S18_11060</name>
</gene>
<dbReference type="AlphaFoldDB" id="A0A2P1PSA1"/>
<name>A0A2P1PSA1_9GAMM</name>
<dbReference type="OrthoDB" id="7531957at2"/>
<evidence type="ECO:0000313" key="2">
    <source>
        <dbReference type="EMBL" id="AVP97704.1"/>
    </source>
</evidence>
<dbReference type="Gene3D" id="2.40.160.10">
    <property type="entry name" value="Porin"/>
    <property type="match status" value="1"/>
</dbReference>
<dbReference type="EMBL" id="CP027860">
    <property type="protein sequence ID" value="AVP97704.1"/>
    <property type="molecule type" value="Genomic_DNA"/>
</dbReference>
<dbReference type="RefSeq" id="WP_106891624.1">
    <property type="nucleotide sequence ID" value="NZ_CP027860.1"/>
</dbReference>
<reference evidence="2 3" key="2">
    <citation type="submission" date="2018-03" db="EMBL/GenBank/DDBJ databases">
        <authorList>
            <person name="Keele B.F."/>
        </authorList>
    </citation>
    <scope>NUCLEOTIDE SEQUENCE [LARGE SCALE GENOMIC DNA]</scope>
    <source>
        <strain evidence="2 3">D13</strain>
    </source>
</reference>
<protein>
    <recommendedName>
        <fullName evidence="4">Porin</fullName>
    </recommendedName>
</protein>
<reference evidence="2 3" key="1">
    <citation type="submission" date="2018-03" db="EMBL/GenBank/DDBJ databases">
        <title>Ahniella affigens gen. nov., sp. nov., a gammaproteobacterium isolated from sandy soil near a stream.</title>
        <authorList>
            <person name="Ko Y."/>
            <person name="Kim J.-H."/>
        </authorList>
    </citation>
    <scope>NUCLEOTIDE SEQUENCE [LARGE SCALE GENOMIC DNA]</scope>
    <source>
        <strain evidence="2 3">D13</strain>
    </source>
</reference>
<evidence type="ECO:0000313" key="3">
    <source>
        <dbReference type="Proteomes" id="UP000241074"/>
    </source>
</evidence>
<evidence type="ECO:0008006" key="4">
    <source>
        <dbReference type="Google" id="ProtNLM"/>
    </source>
</evidence>
<accession>A0A2P1PSA1</accession>
<feature type="signal peptide" evidence="1">
    <location>
        <begin position="1"/>
        <end position="20"/>
    </location>
</feature>
<sequence>MRRSPLTAAVLALFAPWAHAEGDWLVFGHVAAAASANQAPDSWSQGGVGRYLDDDARLSAHIGINWQPSLEWELMIHARADTDSDGNAQALGLVETYVARNVFLDHGSSLRVRAGQFFLPSSREAIDPLWQSRYQLSLSALNSWIAEEYRPIGVDVAWRNDPESASELEFGLTAFGGNDSSGTLLAWRGFSSHDRLSVLGEVLPLPALPTLDSGFAGQRDDGSKPFGPDLDGRIGYAARIRVGQRERFRLLASLNDNRGDRELHRGEYAWATRFWQFGAEWRWNESWTLAAEHLQGRTGMGTQTGPHVDIDYRTTYALASWQFHPEWRASARWERFAIDDRDGVQEDNSDRGHGPTLSVLYSPSEHWRFGLEWQHLNTHHAASSLIGTETETAGQVVRVEARFLF</sequence>
<dbReference type="KEGG" id="xba:C7S18_11060"/>